<keyword evidence="3" id="KW-1185">Reference proteome</keyword>
<accession>A0A061G7F1</accession>
<dbReference type="HOGENOM" id="CLU_1247274_0_0_1"/>
<dbReference type="AlphaFoldDB" id="A0A061G7F1"/>
<evidence type="ECO:0000313" key="3">
    <source>
        <dbReference type="Proteomes" id="UP000026915"/>
    </source>
</evidence>
<reference evidence="2 3" key="1">
    <citation type="journal article" date="2013" name="Genome Biol.">
        <title>The genome sequence of the most widely cultivated cacao type and its use to identify candidate genes regulating pod color.</title>
        <authorList>
            <person name="Motamayor J.C."/>
            <person name="Mockaitis K."/>
            <person name="Schmutz J."/>
            <person name="Haiminen N."/>
            <person name="Iii D.L."/>
            <person name="Cornejo O."/>
            <person name="Findley S.D."/>
            <person name="Zheng P."/>
            <person name="Utro F."/>
            <person name="Royaert S."/>
            <person name="Saski C."/>
            <person name="Jenkins J."/>
            <person name="Podicheti R."/>
            <person name="Zhao M."/>
            <person name="Scheffler B.E."/>
            <person name="Stack J.C."/>
            <person name="Feltus F.A."/>
            <person name="Mustiga G.M."/>
            <person name="Amores F."/>
            <person name="Phillips W."/>
            <person name="Marelli J.P."/>
            <person name="May G.D."/>
            <person name="Shapiro H."/>
            <person name="Ma J."/>
            <person name="Bustamante C.D."/>
            <person name="Schnell R.J."/>
            <person name="Main D."/>
            <person name="Gilbert D."/>
            <person name="Parida L."/>
            <person name="Kuhn D.N."/>
        </authorList>
    </citation>
    <scope>NUCLEOTIDE SEQUENCE [LARGE SCALE GENOMIC DNA]</scope>
    <source>
        <strain evidence="3">cv. Matina 1-6</strain>
    </source>
</reference>
<keyword evidence="1" id="KW-0472">Membrane</keyword>
<gene>
    <name evidence="2" type="ORF">TCM_027143</name>
</gene>
<organism evidence="2 3">
    <name type="scientific">Theobroma cacao</name>
    <name type="common">Cacao</name>
    <name type="synonym">Cocoa</name>
    <dbReference type="NCBI Taxonomy" id="3641"/>
    <lineage>
        <taxon>Eukaryota</taxon>
        <taxon>Viridiplantae</taxon>
        <taxon>Streptophyta</taxon>
        <taxon>Embryophyta</taxon>
        <taxon>Tracheophyta</taxon>
        <taxon>Spermatophyta</taxon>
        <taxon>Magnoliopsida</taxon>
        <taxon>eudicotyledons</taxon>
        <taxon>Gunneridae</taxon>
        <taxon>Pentapetalae</taxon>
        <taxon>rosids</taxon>
        <taxon>malvids</taxon>
        <taxon>Malvales</taxon>
        <taxon>Malvaceae</taxon>
        <taxon>Byttnerioideae</taxon>
        <taxon>Theobroma</taxon>
    </lineage>
</organism>
<proteinExistence type="predicted"/>
<evidence type="ECO:0000256" key="1">
    <source>
        <dbReference type="SAM" id="Phobius"/>
    </source>
</evidence>
<dbReference type="Proteomes" id="UP000026915">
    <property type="component" value="Chromosome 6"/>
</dbReference>
<dbReference type="InParanoid" id="A0A061G7F1"/>
<dbReference type="Gramene" id="EOY25775">
    <property type="protein sequence ID" value="EOY25775"/>
    <property type="gene ID" value="TCM_027143"/>
</dbReference>
<name>A0A061G7F1_THECC</name>
<dbReference type="EMBL" id="CM001884">
    <property type="protein sequence ID" value="EOY25775.1"/>
    <property type="molecule type" value="Genomic_DNA"/>
</dbReference>
<keyword evidence="1" id="KW-1133">Transmembrane helix</keyword>
<feature type="transmembrane region" description="Helical" evidence="1">
    <location>
        <begin position="137"/>
        <end position="159"/>
    </location>
</feature>
<evidence type="ECO:0000313" key="2">
    <source>
        <dbReference type="EMBL" id="EOY25775.1"/>
    </source>
</evidence>
<keyword evidence="1" id="KW-0812">Transmembrane</keyword>
<protein>
    <submittedName>
        <fullName evidence="2">Uncharacterized protein</fullName>
    </submittedName>
</protein>
<sequence length="222" mass="25342">MTRPDISYAVNLRMYAPTAPPLPEAKTILRYLKSRLGCVELRLSLAPYLNLVHTLMGIGAGCSNPTTIYDRLLCLSWLFYIISWGSKKQSMFSRSSAISLFLKCYGFQIFSEVLDFQISINSHDLLLMIFQGRTKNILKLIFSLFKTLLPMALLLLNLFPLQNQLADILTRGLLPIISFSFCLQTSLRTLHHQFAGVIADYMQSVPSVCRVRFYLGIRRYTI</sequence>